<organism evidence="1 2">
    <name type="scientific">Saccharomonospora viridis</name>
    <dbReference type="NCBI Taxonomy" id="1852"/>
    <lineage>
        <taxon>Bacteria</taxon>
        <taxon>Bacillati</taxon>
        <taxon>Actinomycetota</taxon>
        <taxon>Actinomycetes</taxon>
        <taxon>Pseudonocardiales</taxon>
        <taxon>Pseudonocardiaceae</taxon>
        <taxon>Saccharomonospora</taxon>
    </lineage>
</organism>
<sequence>MVRSLVLFVCGRKRRSALEGHSAVVWGAGGRCRPLSSVEEGLLGG</sequence>
<comment type="caution">
    <text evidence="1">The sequence shown here is derived from an EMBL/GenBank/DDBJ whole genome shotgun (WGS) entry which is preliminary data.</text>
</comment>
<dbReference type="EMBL" id="JRZE01000001">
    <property type="protein sequence ID" value="KHF45725.1"/>
    <property type="molecule type" value="Genomic_DNA"/>
</dbReference>
<gene>
    <name evidence="1" type="ORF">MINT15_00260</name>
</gene>
<name>A0A837DET5_9PSEU</name>
<accession>A0A837DET5</accession>
<proteinExistence type="predicted"/>
<evidence type="ECO:0000313" key="1">
    <source>
        <dbReference type="EMBL" id="KHF45725.1"/>
    </source>
</evidence>
<evidence type="ECO:0000313" key="2">
    <source>
        <dbReference type="Proteomes" id="UP000030848"/>
    </source>
</evidence>
<dbReference type="AlphaFoldDB" id="A0A837DET5"/>
<dbReference type="Proteomes" id="UP000030848">
    <property type="component" value="Unassembled WGS sequence"/>
</dbReference>
<reference evidence="1 2" key="1">
    <citation type="submission" date="2014-10" db="EMBL/GenBank/DDBJ databases">
        <title>Genome sequence of Micropolyspora internatus JCM3315.</title>
        <authorList>
            <person name="Shin S.-K."/>
            <person name="Yi H."/>
        </authorList>
    </citation>
    <scope>NUCLEOTIDE SEQUENCE [LARGE SCALE GENOMIC DNA]</scope>
    <source>
        <strain evidence="1 2">JCM 3315</strain>
    </source>
</reference>
<protein>
    <submittedName>
        <fullName evidence="1">Uncharacterized protein</fullName>
    </submittedName>
</protein>